<evidence type="ECO:0000256" key="7">
    <source>
        <dbReference type="ARBA" id="ARBA00022792"/>
    </source>
</evidence>
<dbReference type="STRING" id="34508.A0A4U5MES3"/>
<evidence type="ECO:0000313" key="15">
    <source>
        <dbReference type="Proteomes" id="UP000298663"/>
    </source>
</evidence>
<feature type="domain" description="Peptidase S26" evidence="13">
    <location>
        <begin position="38"/>
        <end position="106"/>
    </location>
</feature>
<feature type="active site" evidence="12">
    <location>
        <position position="95"/>
    </location>
</feature>
<proteinExistence type="inferred from homology"/>
<feature type="active site" evidence="12">
    <location>
        <position position="47"/>
    </location>
</feature>
<evidence type="ECO:0000259" key="13">
    <source>
        <dbReference type="Pfam" id="PF10502"/>
    </source>
</evidence>
<dbReference type="SUPFAM" id="SSF51306">
    <property type="entry name" value="LexA/Signal peptidase"/>
    <property type="match status" value="1"/>
</dbReference>
<comment type="caution">
    <text evidence="14">The sequence shown here is derived from an EMBL/GenBank/DDBJ whole genome shotgun (WGS) entry which is preliminary data.</text>
</comment>
<sequence length="181" mass="20620">MAASSAPKQASRFSRYFWHFMGASAFVTVPVTFYDKIGYPAVVIGSSMEPTLYGNDARWWKRDFVWISRLGLRKLSKYDIVVFTCPRDPKSVHVKRITATEGKVVRPKIGPSFLTVPEECIWVQSDNPKNHNDSNTYGPVQRGLLKGRVTRILWPLERSGKLSVNPPSHFAMYPKQKTDDL</sequence>
<dbReference type="OrthoDB" id="9996127at2759"/>
<dbReference type="CDD" id="cd06530">
    <property type="entry name" value="S26_SPase_I"/>
    <property type="match status" value="1"/>
</dbReference>
<dbReference type="InterPro" id="IPR036286">
    <property type="entry name" value="LexA/Signal_pep-like_sf"/>
</dbReference>
<keyword evidence="10" id="KW-0496">Mitochondrion</keyword>
<evidence type="ECO:0000256" key="2">
    <source>
        <dbReference type="ARBA" id="ARBA00007066"/>
    </source>
</evidence>
<evidence type="ECO:0000256" key="6">
    <source>
        <dbReference type="ARBA" id="ARBA00022692"/>
    </source>
</evidence>
<evidence type="ECO:0000256" key="4">
    <source>
        <dbReference type="ARBA" id="ARBA00013650"/>
    </source>
</evidence>
<protein>
    <recommendedName>
        <fullName evidence="4">Mitochondrial inner membrane protease subunit 2</fullName>
    </recommendedName>
</protein>
<gene>
    <name evidence="14" type="ORF">L596_023807</name>
</gene>
<dbReference type="EMBL" id="AZBU02000008">
    <property type="protein sequence ID" value="TKR67696.1"/>
    <property type="molecule type" value="Genomic_DNA"/>
</dbReference>
<dbReference type="Proteomes" id="UP000298663">
    <property type="component" value="Unassembled WGS sequence"/>
</dbReference>
<evidence type="ECO:0000256" key="3">
    <source>
        <dbReference type="ARBA" id="ARBA00011805"/>
    </source>
</evidence>
<dbReference type="GO" id="GO:0042720">
    <property type="term" value="C:mitochondrial inner membrane peptidase complex"/>
    <property type="evidence" value="ECO:0007669"/>
    <property type="project" value="InterPro"/>
</dbReference>
<dbReference type="PANTHER" id="PTHR46041">
    <property type="entry name" value="MITOCHONDRIAL INNER MEMBRANE PROTEASE SUBUNIT 2"/>
    <property type="match status" value="1"/>
</dbReference>
<evidence type="ECO:0000256" key="5">
    <source>
        <dbReference type="ARBA" id="ARBA00022670"/>
    </source>
</evidence>
<dbReference type="PANTHER" id="PTHR46041:SF2">
    <property type="entry name" value="MITOCHONDRIAL INNER MEMBRANE PROTEASE SUBUNIT 2"/>
    <property type="match status" value="1"/>
</dbReference>
<organism evidence="14 15">
    <name type="scientific">Steinernema carpocapsae</name>
    <name type="common">Entomopathogenic nematode</name>
    <dbReference type="NCBI Taxonomy" id="34508"/>
    <lineage>
        <taxon>Eukaryota</taxon>
        <taxon>Metazoa</taxon>
        <taxon>Ecdysozoa</taxon>
        <taxon>Nematoda</taxon>
        <taxon>Chromadorea</taxon>
        <taxon>Rhabditida</taxon>
        <taxon>Tylenchina</taxon>
        <taxon>Panagrolaimomorpha</taxon>
        <taxon>Strongyloidoidea</taxon>
        <taxon>Steinernematidae</taxon>
        <taxon>Steinernema</taxon>
    </lineage>
</organism>
<accession>A0A4U5MES3</accession>
<keyword evidence="6" id="KW-0812">Transmembrane</keyword>
<evidence type="ECO:0000256" key="12">
    <source>
        <dbReference type="PIRSR" id="PIRSR600223-1"/>
    </source>
</evidence>
<keyword evidence="7" id="KW-0999">Mitochondrion inner membrane</keyword>
<evidence type="ECO:0000256" key="8">
    <source>
        <dbReference type="ARBA" id="ARBA00022801"/>
    </source>
</evidence>
<evidence type="ECO:0000256" key="11">
    <source>
        <dbReference type="ARBA" id="ARBA00023136"/>
    </source>
</evidence>
<comment type="subcellular location">
    <subcellularLocation>
        <location evidence="1">Mitochondrion inner membrane</location>
        <topology evidence="1">Single-pass membrane protein</topology>
    </subcellularLocation>
</comment>
<dbReference type="PRINTS" id="PR00727">
    <property type="entry name" value="LEADERPTASE"/>
</dbReference>
<reference evidence="14 15" key="2">
    <citation type="journal article" date="2019" name="G3 (Bethesda)">
        <title>Hybrid Assembly of the Genome of the Entomopathogenic Nematode Steinernema carpocapsae Identifies the X-Chromosome.</title>
        <authorList>
            <person name="Serra L."/>
            <person name="Macchietto M."/>
            <person name="Macias-Munoz A."/>
            <person name="McGill C.J."/>
            <person name="Rodriguez I.M."/>
            <person name="Rodriguez B."/>
            <person name="Murad R."/>
            <person name="Mortazavi A."/>
        </authorList>
    </citation>
    <scope>NUCLEOTIDE SEQUENCE [LARGE SCALE GENOMIC DNA]</scope>
    <source>
        <strain evidence="14 15">ALL</strain>
    </source>
</reference>
<dbReference type="PROSITE" id="PS00501">
    <property type="entry name" value="SPASE_I_1"/>
    <property type="match status" value="1"/>
</dbReference>
<evidence type="ECO:0000256" key="9">
    <source>
        <dbReference type="ARBA" id="ARBA00022989"/>
    </source>
</evidence>
<keyword evidence="15" id="KW-1185">Reference proteome</keyword>
<dbReference type="Gene3D" id="2.10.109.10">
    <property type="entry name" value="Umud Fragment, subunit A"/>
    <property type="match status" value="1"/>
</dbReference>
<dbReference type="Pfam" id="PF10502">
    <property type="entry name" value="Peptidase_S26"/>
    <property type="match status" value="1"/>
</dbReference>
<name>A0A4U5MES3_STECR</name>
<evidence type="ECO:0000313" key="14">
    <source>
        <dbReference type="EMBL" id="TKR67696.1"/>
    </source>
</evidence>
<comment type="subunit">
    <text evidence="3">Heterodimer of 2 subunits, IMMPL1 and IMMPL2.</text>
</comment>
<keyword evidence="8" id="KW-0378">Hydrolase</keyword>
<dbReference type="AlphaFoldDB" id="A0A4U5MES3"/>
<dbReference type="GO" id="GO:0006627">
    <property type="term" value="P:protein processing involved in protein targeting to mitochondrion"/>
    <property type="evidence" value="ECO:0007669"/>
    <property type="project" value="InterPro"/>
</dbReference>
<comment type="similarity">
    <text evidence="2">Belongs to the peptidase S26 family. IMP2 subfamily.</text>
</comment>
<keyword evidence="9" id="KW-1133">Transmembrane helix</keyword>
<dbReference type="InterPro" id="IPR000223">
    <property type="entry name" value="Pept_S26A_signal_pept_1"/>
</dbReference>
<dbReference type="GO" id="GO:0006465">
    <property type="term" value="P:signal peptide processing"/>
    <property type="evidence" value="ECO:0007669"/>
    <property type="project" value="InterPro"/>
</dbReference>
<dbReference type="GO" id="GO:0004252">
    <property type="term" value="F:serine-type endopeptidase activity"/>
    <property type="evidence" value="ECO:0007669"/>
    <property type="project" value="InterPro"/>
</dbReference>
<evidence type="ECO:0000256" key="1">
    <source>
        <dbReference type="ARBA" id="ARBA00004434"/>
    </source>
</evidence>
<keyword evidence="11" id="KW-0472">Membrane</keyword>
<dbReference type="InterPro" id="IPR019756">
    <property type="entry name" value="Pept_S26A_signal_pept_1_Ser-AS"/>
</dbReference>
<reference evidence="14 15" key="1">
    <citation type="journal article" date="2015" name="Genome Biol.">
        <title>Comparative genomics of Steinernema reveals deeply conserved gene regulatory networks.</title>
        <authorList>
            <person name="Dillman A.R."/>
            <person name="Macchietto M."/>
            <person name="Porter C.F."/>
            <person name="Rogers A."/>
            <person name="Williams B."/>
            <person name="Antoshechkin I."/>
            <person name="Lee M.M."/>
            <person name="Goodwin Z."/>
            <person name="Lu X."/>
            <person name="Lewis E.E."/>
            <person name="Goodrich-Blair H."/>
            <person name="Stock S.P."/>
            <person name="Adams B.J."/>
            <person name="Sternberg P.W."/>
            <person name="Mortazavi A."/>
        </authorList>
    </citation>
    <scope>NUCLEOTIDE SEQUENCE [LARGE SCALE GENOMIC DNA]</scope>
    <source>
        <strain evidence="14 15">ALL</strain>
    </source>
</reference>
<dbReference type="InterPro" id="IPR037730">
    <property type="entry name" value="IMP2"/>
</dbReference>
<keyword evidence="5" id="KW-0645">Protease</keyword>
<evidence type="ECO:0000256" key="10">
    <source>
        <dbReference type="ARBA" id="ARBA00023128"/>
    </source>
</evidence>
<dbReference type="InterPro" id="IPR019533">
    <property type="entry name" value="Peptidase_S26"/>
</dbReference>